<comment type="caution">
    <text evidence="1">The sequence shown here is derived from an EMBL/GenBank/DDBJ whole genome shotgun (WGS) entry which is preliminary data.</text>
</comment>
<dbReference type="EMBL" id="BTSX01000001">
    <property type="protein sequence ID" value="GMS79847.1"/>
    <property type="molecule type" value="Genomic_DNA"/>
</dbReference>
<accession>A0AAV5SBK0</accession>
<protein>
    <submittedName>
        <fullName evidence="1">Uncharacterized protein</fullName>
    </submittedName>
</protein>
<sequence>ENILRQRLLSIDWGKETANCYFYRTYAAEFDTPFKTAVGEEMVFTVSSGPTTGLIYPANPMNAIPHREISSMIDRVDDYMRQFYRRGEVIPEEVTYSNPFIISNTVLGFFVDNNSLVDLKTVAVLELSDGSIYLQEVIITVKRHHSNLYAAIGSLNTRTLELTEIKKDLGRRLGMIIPFRDGYHIVASSLERGVESSRMIWGDGIRWISIYNTEHSFLLIRNPLRVDSLLRMASIAVQKSGRETKRQLNQISHLL</sequence>
<dbReference type="AlphaFoldDB" id="A0AAV5SBK0"/>
<keyword evidence="2" id="KW-1185">Reference proteome</keyword>
<organism evidence="1 2">
    <name type="scientific">Pristionchus entomophagus</name>
    <dbReference type="NCBI Taxonomy" id="358040"/>
    <lineage>
        <taxon>Eukaryota</taxon>
        <taxon>Metazoa</taxon>
        <taxon>Ecdysozoa</taxon>
        <taxon>Nematoda</taxon>
        <taxon>Chromadorea</taxon>
        <taxon>Rhabditida</taxon>
        <taxon>Rhabditina</taxon>
        <taxon>Diplogasteromorpha</taxon>
        <taxon>Diplogasteroidea</taxon>
        <taxon>Neodiplogasteridae</taxon>
        <taxon>Pristionchus</taxon>
    </lineage>
</organism>
<evidence type="ECO:0000313" key="1">
    <source>
        <dbReference type="EMBL" id="GMS79847.1"/>
    </source>
</evidence>
<feature type="non-terminal residue" evidence="1">
    <location>
        <position position="1"/>
    </location>
</feature>
<proteinExistence type="predicted"/>
<gene>
    <name evidence="1" type="ORF">PENTCL1PPCAC_2022</name>
</gene>
<reference evidence="1" key="1">
    <citation type="submission" date="2023-10" db="EMBL/GenBank/DDBJ databases">
        <title>Genome assembly of Pristionchus species.</title>
        <authorList>
            <person name="Yoshida K."/>
            <person name="Sommer R.J."/>
        </authorList>
    </citation>
    <scope>NUCLEOTIDE SEQUENCE</scope>
    <source>
        <strain evidence="1">RS0144</strain>
    </source>
</reference>
<name>A0AAV5SBK0_9BILA</name>
<dbReference type="Proteomes" id="UP001432027">
    <property type="component" value="Unassembled WGS sequence"/>
</dbReference>
<evidence type="ECO:0000313" key="2">
    <source>
        <dbReference type="Proteomes" id="UP001432027"/>
    </source>
</evidence>